<dbReference type="SMART" id="SM00388">
    <property type="entry name" value="HisKA"/>
    <property type="match status" value="1"/>
</dbReference>
<comment type="caution">
    <text evidence="10">The sequence shown here is derived from an EMBL/GenBank/DDBJ whole genome shotgun (WGS) entry which is preliminary data.</text>
</comment>
<dbReference type="Pfam" id="PF00072">
    <property type="entry name" value="Response_reg"/>
    <property type="match status" value="1"/>
</dbReference>
<dbReference type="CDD" id="cd19410">
    <property type="entry name" value="HK9-like_sensor"/>
    <property type="match status" value="1"/>
</dbReference>
<evidence type="ECO:0000256" key="7">
    <source>
        <dbReference type="SAM" id="Phobius"/>
    </source>
</evidence>
<dbReference type="Proteomes" id="UP001165653">
    <property type="component" value="Unassembled WGS sequence"/>
</dbReference>
<dbReference type="SMART" id="SM00387">
    <property type="entry name" value="HATPase_c"/>
    <property type="match status" value="1"/>
</dbReference>
<keyword evidence="3 6" id="KW-0597">Phosphoprotein</keyword>
<feature type="domain" description="Histidine kinase" evidence="8">
    <location>
        <begin position="237"/>
        <end position="459"/>
    </location>
</feature>
<accession>A0ABT3FYN0</accession>
<keyword evidence="7" id="KW-0472">Membrane</keyword>
<dbReference type="Pfam" id="PF05227">
    <property type="entry name" value="CHASE3"/>
    <property type="match status" value="1"/>
</dbReference>
<comment type="catalytic activity">
    <reaction evidence="1">
        <text>ATP + protein L-histidine = ADP + protein N-phospho-L-histidine.</text>
        <dbReference type="EC" id="2.7.13.3"/>
    </reaction>
</comment>
<name>A0ABT3FYN0_9BACT</name>
<dbReference type="InterPro" id="IPR005467">
    <property type="entry name" value="His_kinase_dom"/>
</dbReference>
<dbReference type="InterPro" id="IPR003594">
    <property type="entry name" value="HATPase_dom"/>
</dbReference>
<keyword evidence="11" id="KW-1185">Reference proteome</keyword>
<dbReference type="InterPro" id="IPR011006">
    <property type="entry name" value="CheY-like_superfamily"/>
</dbReference>
<keyword evidence="7" id="KW-0812">Transmembrane</keyword>
<dbReference type="InterPro" id="IPR001789">
    <property type="entry name" value="Sig_transdc_resp-reg_receiver"/>
</dbReference>
<dbReference type="InterPro" id="IPR007891">
    <property type="entry name" value="CHASE3"/>
</dbReference>
<dbReference type="EMBL" id="JAPDDR010000002">
    <property type="protein sequence ID" value="MCW1912700.1"/>
    <property type="molecule type" value="Genomic_DNA"/>
</dbReference>
<dbReference type="PROSITE" id="PS50110">
    <property type="entry name" value="RESPONSE_REGULATORY"/>
    <property type="match status" value="1"/>
</dbReference>
<dbReference type="InterPro" id="IPR004358">
    <property type="entry name" value="Sig_transdc_His_kin-like_C"/>
</dbReference>
<evidence type="ECO:0000256" key="5">
    <source>
        <dbReference type="ARBA" id="ARBA00022777"/>
    </source>
</evidence>
<keyword evidence="5" id="KW-0418">Kinase</keyword>
<dbReference type="EC" id="2.7.13.3" evidence="2"/>
<evidence type="ECO:0000256" key="3">
    <source>
        <dbReference type="ARBA" id="ARBA00022553"/>
    </source>
</evidence>
<protein>
    <recommendedName>
        <fullName evidence="2">histidine kinase</fullName>
        <ecNumber evidence="2">2.7.13.3</ecNumber>
    </recommendedName>
</protein>
<dbReference type="SMART" id="SM00448">
    <property type="entry name" value="REC"/>
    <property type="match status" value="1"/>
</dbReference>
<feature type="modified residue" description="4-aspartylphosphate" evidence="6">
    <location>
        <position position="534"/>
    </location>
</feature>
<dbReference type="Gene3D" id="3.30.565.10">
    <property type="entry name" value="Histidine kinase-like ATPase, C-terminal domain"/>
    <property type="match status" value="1"/>
</dbReference>
<proteinExistence type="predicted"/>
<evidence type="ECO:0000259" key="9">
    <source>
        <dbReference type="PROSITE" id="PS50110"/>
    </source>
</evidence>
<feature type="transmembrane region" description="Helical" evidence="7">
    <location>
        <begin position="185"/>
        <end position="208"/>
    </location>
</feature>
<dbReference type="PROSITE" id="PS50109">
    <property type="entry name" value="HIS_KIN"/>
    <property type="match status" value="1"/>
</dbReference>
<keyword evidence="7" id="KW-1133">Transmembrane helix</keyword>
<dbReference type="InterPro" id="IPR003661">
    <property type="entry name" value="HisK_dim/P_dom"/>
</dbReference>
<dbReference type="SUPFAM" id="SSF47384">
    <property type="entry name" value="Homodimeric domain of signal transducing histidine kinase"/>
    <property type="match status" value="1"/>
</dbReference>
<dbReference type="Pfam" id="PF02518">
    <property type="entry name" value="HATPase_c"/>
    <property type="match status" value="1"/>
</dbReference>
<evidence type="ECO:0000313" key="11">
    <source>
        <dbReference type="Proteomes" id="UP001165653"/>
    </source>
</evidence>
<evidence type="ECO:0000256" key="2">
    <source>
        <dbReference type="ARBA" id="ARBA00012438"/>
    </source>
</evidence>
<dbReference type="Gene3D" id="3.40.50.2300">
    <property type="match status" value="1"/>
</dbReference>
<dbReference type="InterPro" id="IPR036890">
    <property type="entry name" value="HATPase_C_sf"/>
</dbReference>
<dbReference type="SUPFAM" id="SSF52172">
    <property type="entry name" value="CheY-like"/>
    <property type="match status" value="1"/>
</dbReference>
<gene>
    <name evidence="10" type="ORF">OJ996_03890</name>
</gene>
<organism evidence="10 11">
    <name type="scientific">Luteolibacter rhizosphaerae</name>
    <dbReference type="NCBI Taxonomy" id="2989719"/>
    <lineage>
        <taxon>Bacteria</taxon>
        <taxon>Pseudomonadati</taxon>
        <taxon>Verrucomicrobiota</taxon>
        <taxon>Verrucomicrobiia</taxon>
        <taxon>Verrucomicrobiales</taxon>
        <taxon>Verrucomicrobiaceae</taxon>
        <taxon>Luteolibacter</taxon>
    </lineage>
</organism>
<dbReference type="PANTHER" id="PTHR43047">
    <property type="entry name" value="TWO-COMPONENT HISTIDINE PROTEIN KINASE"/>
    <property type="match status" value="1"/>
</dbReference>
<evidence type="ECO:0000259" key="8">
    <source>
        <dbReference type="PROSITE" id="PS50109"/>
    </source>
</evidence>
<keyword evidence="4" id="KW-0808">Transferase</keyword>
<feature type="transmembrane region" description="Helical" evidence="7">
    <location>
        <begin position="7"/>
        <end position="25"/>
    </location>
</feature>
<sequence>MRRYLRARYLVPAFIALVMIVYGAVNSARSTRANLAEFYEVEHSRQVIDQVQRCVESMLDLETGHRGYVITGQSRFLQPYERARLTLNDQIKTLGELTQDSPTQKSRVENIRAAAADKQRELAKGIELIKAGDAETARAIVATGAGKEMMDRFREGIDAMRREESLLLAKRQKDLGRSFGDTSTVVVITSVIAIMSGIIGAILLILFLNARGRQERLLFEREKAIQSDRAKTDFLAMMSHEIRTPMNAILGFGELLHDLAEKPQEKHFAKTIVSSGNSLLTLINDILDLSKIEAEKMELRPETVEMRRFVDNLETLFTYRAQEKGLDYRFDLDPDVPAFLSFDALRLRQVLLNLIGNAVKFTHSGHVHAKLRMEAVKGMDRKTLHFEVRDSGIGIAGDQVGQIFRPFYQVESKQGRRFEGTGLGLSISERLVKLMGGRLEVQSHLGKGSIFRVSVPVEGRTGPVPERPADTSERTADFNRLAPARILVVDDAPLNRELIRGYLQGTPHQVLEAENGEQAVALCERHPPDLILMDARTPVADGASAHGLLKSQESTRKIPLIAVTSSALAGDPEELKGLFDGFASKPVSRERLYLELTKFLPVRTTAATGKPVPEAAPVTDAVHAGEWPDLQRELADLRDSVLPGLIELVPAQATLRFAKELAELAGLHDCPPLAEYASQLEQAAAQMDFAEAGRLLAQLPGLIDSFSHADL</sequence>
<dbReference type="SUPFAM" id="SSF55874">
    <property type="entry name" value="ATPase domain of HSP90 chaperone/DNA topoisomerase II/histidine kinase"/>
    <property type="match status" value="1"/>
</dbReference>
<dbReference type="PRINTS" id="PR00344">
    <property type="entry name" value="BCTRLSENSOR"/>
</dbReference>
<dbReference type="RefSeq" id="WP_264511367.1">
    <property type="nucleotide sequence ID" value="NZ_JAPDDR010000002.1"/>
</dbReference>
<dbReference type="Gene3D" id="1.10.287.130">
    <property type="match status" value="1"/>
</dbReference>
<reference evidence="10" key="1">
    <citation type="submission" date="2022-10" db="EMBL/GenBank/DDBJ databases">
        <title>Luteolibacter sp. GHJ8, whole genome shotgun sequencing project.</title>
        <authorList>
            <person name="Zhao G."/>
            <person name="Shen L."/>
        </authorList>
    </citation>
    <scope>NUCLEOTIDE SEQUENCE</scope>
    <source>
        <strain evidence="10">GHJ8</strain>
    </source>
</reference>
<evidence type="ECO:0000256" key="1">
    <source>
        <dbReference type="ARBA" id="ARBA00000085"/>
    </source>
</evidence>
<feature type="domain" description="Response regulatory" evidence="9">
    <location>
        <begin position="485"/>
        <end position="600"/>
    </location>
</feature>
<dbReference type="CDD" id="cd16922">
    <property type="entry name" value="HATPase_EvgS-ArcB-TorS-like"/>
    <property type="match status" value="1"/>
</dbReference>
<dbReference type="Pfam" id="PF00512">
    <property type="entry name" value="HisKA"/>
    <property type="match status" value="1"/>
</dbReference>
<evidence type="ECO:0000313" key="10">
    <source>
        <dbReference type="EMBL" id="MCW1912700.1"/>
    </source>
</evidence>
<dbReference type="CDD" id="cd00082">
    <property type="entry name" value="HisKA"/>
    <property type="match status" value="1"/>
</dbReference>
<evidence type="ECO:0000256" key="6">
    <source>
        <dbReference type="PROSITE-ProRule" id="PRU00169"/>
    </source>
</evidence>
<evidence type="ECO:0000256" key="4">
    <source>
        <dbReference type="ARBA" id="ARBA00022679"/>
    </source>
</evidence>
<dbReference type="InterPro" id="IPR036097">
    <property type="entry name" value="HisK_dim/P_sf"/>
</dbReference>